<dbReference type="Gene3D" id="3.40.50.12780">
    <property type="entry name" value="N-terminal domain of ligase-like"/>
    <property type="match status" value="1"/>
</dbReference>
<dbReference type="GO" id="GO:0016878">
    <property type="term" value="F:acid-thiol ligase activity"/>
    <property type="evidence" value="ECO:0007669"/>
    <property type="project" value="UniProtKB-ARBA"/>
</dbReference>
<dbReference type="InterPro" id="IPR042099">
    <property type="entry name" value="ANL_N_sf"/>
</dbReference>
<keyword evidence="6" id="KW-1185">Reference proteome</keyword>
<evidence type="ECO:0000259" key="4">
    <source>
        <dbReference type="Pfam" id="PF13193"/>
    </source>
</evidence>
<comment type="caution">
    <text evidence="5">The sequence shown here is derived from an EMBL/GenBank/DDBJ whole genome shotgun (WGS) entry which is preliminary data.</text>
</comment>
<dbReference type="InterPro" id="IPR025110">
    <property type="entry name" value="AMP-bd_C"/>
</dbReference>
<organism evidence="5 6">
    <name type="scientific">Nocardia vermiculata</name>
    <dbReference type="NCBI Taxonomy" id="257274"/>
    <lineage>
        <taxon>Bacteria</taxon>
        <taxon>Bacillati</taxon>
        <taxon>Actinomycetota</taxon>
        <taxon>Actinomycetes</taxon>
        <taxon>Mycobacteriales</taxon>
        <taxon>Nocardiaceae</taxon>
        <taxon>Nocardia</taxon>
    </lineage>
</organism>
<dbReference type="InterPro" id="IPR045851">
    <property type="entry name" value="AMP-bd_C_sf"/>
</dbReference>
<keyword evidence="2 5" id="KW-0436">Ligase</keyword>
<evidence type="ECO:0000256" key="2">
    <source>
        <dbReference type="ARBA" id="ARBA00022598"/>
    </source>
</evidence>
<protein>
    <submittedName>
        <fullName evidence="5">Long-chain-fatty-acid--CoA ligase</fullName>
    </submittedName>
</protein>
<accession>A0A846XY87</accession>
<dbReference type="InterPro" id="IPR050237">
    <property type="entry name" value="ATP-dep_AMP-bd_enzyme"/>
</dbReference>
<dbReference type="Pfam" id="PF00501">
    <property type="entry name" value="AMP-binding"/>
    <property type="match status" value="1"/>
</dbReference>
<dbReference type="SUPFAM" id="SSF56801">
    <property type="entry name" value="Acetyl-CoA synthetase-like"/>
    <property type="match status" value="1"/>
</dbReference>
<feature type="domain" description="AMP-binding enzyme C-terminal" evidence="4">
    <location>
        <begin position="423"/>
        <end position="498"/>
    </location>
</feature>
<dbReference type="InterPro" id="IPR000873">
    <property type="entry name" value="AMP-dep_synth/lig_dom"/>
</dbReference>
<dbReference type="RefSeq" id="WP_067874852.1">
    <property type="nucleotide sequence ID" value="NZ_JAAXOP010000007.1"/>
</dbReference>
<dbReference type="InterPro" id="IPR020459">
    <property type="entry name" value="AMP-binding"/>
</dbReference>
<evidence type="ECO:0000313" key="6">
    <source>
        <dbReference type="Proteomes" id="UP000565711"/>
    </source>
</evidence>
<comment type="similarity">
    <text evidence="1">Belongs to the ATP-dependent AMP-binding enzyme family.</text>
</comment>
<feature type="domain" description="AMP-dependent synthetase/ligase" evidence="3">
    <location>
        <begin position="12"/>
        <end position="371"/>
    </location>
</feature>
<sequence length="517" mass="56001">MKVDASLAHMVRHWSRVRPEATAITVGGQGSLSYRELDELTSRCANGLRALGVGAGQRVAFLGRDTRTWATTLVGASKVRAAGVPLNWRLARPEMAEILADADPAVIVCEPHLLPLLGLPAEEPGNGDCLVVDGVATPLRAWLDQQSAQDPGGEPEPEDIAFLFYTSGTTGRPKGVQLANRSVSANLAKTAPWSIGPDDVVFVPAPTFHLSGSGWLFLCLARGAHALYVNEIVPAEVLRLFERYCVTHALVVPAVLQMLARDPVAPEVDYSALKMIIYGGSPISTTVLGEAREMFGCELTQSYGMTESNGPITFLWPADHAPDAPAHRLTSAGRPVDGVEVAVFDPVAGERLRPGQVGEVWTRSDLLMTGYRNRPAEQAAAVTADGWLRTGDAGYFDEDGYLYITDRVKDMIVSGAENIYPAEVENTLMEHPDVADAAVVGVPHEKWGETVKAVVVARAGVELQAREVIDYCRRNLAHYKCPTTVDVVDDLPRNPSGKILKRVLRDRYWPTDGRRVG</sequence>
<evidence type="ECO:0000256" key="1">
    <source>
        <dbReference type="ARBA" id="ARBA00006432"/>
    </source>
</evidence>
<gene>
    <name evidence="5" type="ORF">HGA08_15230</name>
</gene>
<reference evidence="5 6" key="1">
    <citation type="submission" date="2020-04" db="EMBL/GenBank/DDBJ databases">
        <title>MicrobeNet Type strains.</title>
        <authorList>
            <person name="Nicholson A.C."/>
        </authorList>
    </citation>
    <scope>NUCLEOTIDE SEQUENCE [LARGE SCALE GENOMIC DNA]</scope>
    <source>
        <strain evidence="5 6">JCM 12354</strain>
    </source>
</reference>
<dbReference type="Pfam" id="PF13193">
    <property type="entry name" value="AMP-binding_C"/>
    <property type="match status" value="1"/>
</dbReference>
<dbReference type="NCBIfam" id="NF004837">
    <property type="entry name" value="PRK06187.1"/>
    <property type="match status" value="1"/>
</dbReference>
<dbReference type="PANTHER" id="PTHR43767">
    <property type="entry name" value="LONG-CHAIN-FATTY-ACID--COA LIGASE"/>
    <property type="match status" value="1"/>
</dbReference>
<dbReference type="InterPro" id="IPR020845">
    <property type="entry name" value="AMP-binding_CS"/>
</dbReference>
<evidence type="ECO:0000259" key="3">
    <source>
        <dbReference type="Pfam" id="PF00501"/>
    </source>
</evidence>
<dbReference type="FunFam" id="3.30.300.30:FF:000008">
    <property type="entry name" value="2,3-dihydroxybenzoate-AMP ligase"/>
    <property type="match status" value="1"/>
</dbReference>
<dbReference type="PRINTS" id="PR00154">
    <property type="entry name" value="AMPBINDING"/>
</dbReference>
<dbReference type="AlphaFoldDB" id="A0A846XY87"/>
<name>A0A846XY87_9NOCA</name>
<dbReference type="PROSITE" id="PS00455">
    <property type="entry name" value="AMP_BINDING"/>
    <property type="match status" value="1"/>
</dbReference>
<dbReference type="EMBL" id="JAAXOP010000007">
    <property type="protein sequence ID" value="NKY51577.1"/>
    <property type="molecule type" value="Genomic_DNA"/>
</dbReference>
<dbReference type="PANTHER" id="PTHR43767:SF1">
    <property type="entry name" value="NONRIBOSOMAL PEPTIDE SYNTHASE PES1 (EUROFUNG)-RELATED"/>
    <property type="match status" value="1"/>
</dbReference>
<dbReference type="Gene3D" id="3.30.300.30">
    <property type="match status" value="1"/>
</dbReference>
<evidence type="ECO:0000313" key="5">
    <source>
        <dbReference type="EMBL" id="NKY51577.1"/>
    </source>
</evidence>
<proteinExistence type="inferred from homology"/>
<dbReference type="Proteomes" id="UP000565711">
    <property type="component" value="Unassembled WGS sequence"/>
</dbReference>